<dbReference type="AlphaFoldDB" id="A0A8H2VZP0"/>
<protein>
    <submittedName>
        <fullName evidence="1">9e048455-d80f-4b5b-8f4c-b2c50c5f419a</fullName>
    </submittedName>
</protein>
<evidence type="ECO:0000313" key="2">
    <source>
        <dbReference type="Proteomes" id="UP000624404"/>
    </source>
</evidence>
<gene>
    <name evidence="1" type="ORF">SCLTRI_LOCUS7555</name>
</gene>
<dbReference type="OrthoDB" id="4360026at2759"/>
<evidence type="ECO:0000313" key="1">
    <source>
        <dbReference type="EMBL" id="CAD6447763.1"/>
    </source>
</evidence>
<proteinExistence type="predicted"/>
<dbReference type="EMBL" id="CAJHIA010000030">
    <property type="protein sequence ID" value="CAD6447763.1"/>
    <property type="molecule type" value="Genomic_DNA"/>
</dbReference>
<reference evidence="1" key="1">
    <citation type="submission" date="2020-10" db="EMBL/GenBank/DDBJ databases">
        <authorList>
            <person name="Kusch S."/>
        </authorList>
    </citation>
    <scope>NUCLEOTIDE SEQUENCE</scope>
    <source>
        <strain evidence="1">SwB9</strain>
    </source>
</reference>
<name>A0A8H2VZP0_9HELO</name>
<accession>A0A8H2VZP0</accession>
<keyword evidence="2" id="KW-1185">Reference proteome</keyword>
<sequence length="353" mass="40145">MINISDFTVPEFRVNNNGLQMEKKTAAQPSKASFVSIYLDYKRVSTTLHFYLYFAMDPELEGSPGFHLPAFNPEASISQQDCLDAMRGELIPAKLESFRMIACIVHGLRYNEAFAESEPMNEVCAKSTNKVLARARNACLIMSNKIPLMTNDEEKPYCIWHPQVATIDTYRGLVRKYPDMRYHVARACAIGGYVDLYRELDLLRDISIAEEARDNIGVTSSPQTYSRPPAPEHVSLLYNPLPLHLPTTNKDALIVHAAYESNIDRYARLRRPVMISSVEGKAVVRGIYHHTAFAHWLVSQPFSFFQHMRHEVKEAITARFIMANDLSRISDDSVIESATTTPKQRIHETKLFS</sequence>
<dbReference type="Proteomes" id="UP000624404">
    <property type="component" value="Unassembled WGS sequence"/>
</dbReference>
<comment type="caution">
    <text evidence="1">The sequence shown here is derived from an EMBL/GenBank/DDBJ whole genome shotgun (WGS) entry which is preliminary data.</text>
</comment>
<organism evidence="1 2">
    <name type="scientific">Sclerotinia trifoliorum</name>
    <dbReference type="NCBI Taxonomy" id="28548"/>
    <lineage>
        <taxon>Eukaryota</taxon>
        <taxon>Fungi</taxon>
        <taxon>Dikarya</taxon>
        <taxon>Ascomycota</taxon>
        <taxon>Pezizomycotina</taxon>
        <taxon>Leotiomycetes</taxon>
        <taxon>Helotiales</taxon>
        <taxon>Sclerotiniaceae</taxon>
        <taxon>Sclerotinia</taxon>
    </lineage>
</organism>